<evidence type="ECO:0000256" key="1">
    <source>
        <dbReference type="SAM" id="MobiDB-lite"/>
    </source>
</evidence>
<feature type="compositionally biased region" description="Basic and acidic residues" evidence="1">
    <location>
        <begin position="130"/>
        <end position="152"/>
    </location>
</feature>
<evidence type="ECO:0000313" key="2">
    <source>
        <dbReference type="EMBL" id="CAE7202892.1"/>
    </source>
</evidence>
<accession>A0A812JC46</accession>
<keyword evidence="3" id="KW-1185">Reference proteome</keyword>
<reference evidence="2" key="1">
    <citation type="submission" date="2021-02" db="EMBL/GenBank/DDBJ databases">
        <authorList>
            <person name="Dougan E. K."/>
            <person name="Rhodes N."/>
            <person name="Thang M."/>
            <person name="Chan C."/>
        </authorList>
    </citation>
    <scope>NUCLEOTIDE SEQUENCE</scope>
</reference>
<feature type="compositionally biased region" description="Basic and acidic residues" evidence="1">
    <location>
        <begin position="103"/>
        <end position="116"/>
    </location>
</feature>
<feature type="compositionally biased region" description="Basic and acidic residues" evidence="1">
    <location>
        <begin position="167"/>
        <end position="188"/>
    </location>
</feature>
<name>A0A812JC46_9DINO</name>
<comment type="caution">
    <text evidence="2">The sequence shown here is derived from an EMBL/GenBank/DDBJ whole genome shotgun (WGS) entry which is preliminary data.</text>
</comment>
<feature type="region of interest" description="Disordered" evidence="1">
    <location>
        <begin position="77"/>
        <end position="211"/>
    </location>
</feature>
<sequence>MDSPRTTAMGEHDEGIDPIDLALDYMGKAIIWVAAQLTPQQVQEIAERINSPTTTADEISQWFQATLNVMRPLSPHREEQMEDGETLDLDKPDWGVTSESEAEATKTKDRGARPCEKPSASSPTRDIDEDAHKEKVRHDDRENLNEERKGHEGLGGNDVAGRTNPSMRERETYKDKLQDDKNTQEPMKKQPTHQWTKNMKKYKWTREMMDP</sequence>
<dbReference type="AlphaFoldDB" id="A0A812JC46"/>
<dbReference type="Proteomes" id="UP000604046">
    <property type="component" value="Unassembled WGS sequence"/>
</dbReference>
<proteinExistence type="predicted"/>
<organism evidence="2 3">
    <name type="scientific">Symbiodinium natans</name>
    <dbReference type="NCBI Taxonomy" id="878477"/>
    <lineage>
        <taxon>Eukaryota</taxon>
        <taxon>Sar</taxon>
        <taxon>Alveolata</taxon>
        <taxon>Dinophyceae</taxon>
        <taxon>Suessiales</taxon>
        <taxon>Symbiodiniaceae</taxon>
        <taxon>Symbiodinium</taxon>
    </lineage>
</organism>
<evidence type="ECO:0000313" key="3">
    <source>
        <dbReference type="Proteomes" id="UP000604046"/>
    </source>
</evidence>
<gene>
    <name evidence="2" type="ORF">SNAT2548_LOCUS6171</name>
</gene>
<protein>
    <submittedName>
        <fullName evidence="2">Uncharacterized protein</fullName>
    </submittedName>
</protein>
<dbReference type="EMBL" id="CAJNDS010000404">
    <property type="protein sequence ID" value="CAE7202892.1"/>
    <property type="molecule type" value="Genomic_DNA"/>
</dbReference>